<evidence type="ECO:0000259" key="1">
    <source>
        <dbReference type="Pfam" id="PF01926"/>
    </source>
</evidence>
<dbReference type="OrthoDB" id="391988at2759"/>
<reference evidence="3" key="2">
    <citation type="submission" date="2015-01" db="EMBL/GenBank/DDBJ databases">
        <title>Evolutionary Origins and Diversification of the Mycorrhizal Mutualists.</title>
        <authorList>
            <consortium name="DOE Joint Genome Institute"/>
            <consortium name="Mycorrhizal Genomics Consortium"/>
            <person name="Kohler A."/>
            <person name="Kuo A."/>
            <person name="Nagy L.G."/>
            <person name="Floudas D."/>
            <person name="Copeland A."/>
            <person name="Barry K.W."/>
            <person name="Cichocki N."/>
            <person name="Veneault-Fourrey C."/>
            <person name="LaButti K."/>
            <person name="Lindquist E.A."/>
            <person name="Lipzen A."/>
            <person name="Lundell T."/>
            <person name="Morin E."/>
            <person name="Murat C."/>
            <person name="Riley R."/>
            <person name="Ohm R."/>
            <person name="Sun H."/>
            <person name="Tunlid A."/>
            <person name="Henrissat B."/>
            <person name="Grigoriev I.V."/>
            <person name="Hibbett D.S."/>
            <person name="Martin F."/>
        </authorList>
    </citation>
    <scope>NUCLEOTIDE SEQUENCE [LARGE SCALE GENOMIC DNA]</scope>
    <source>
        <strain evidence="3">Foug A</strain>
    </source>
</reference>
<name>A0A0C2YPV6_9AGAM</name>
<dbReference type="Proteomes" id="UP000053989">
    <property type="component" value="Unassembled WGS sequence"/>
</dbReference>
<gene>
    <name evidence="2" type="ORF">SCLCIDRAFT_1224163</name>
</gene>
<organism evidence="2 3">
    <name type="scientific">Scleroderma citrinum Foug A</name>
    <dbReference type="NCBI Taxonomy" id="1036808"/>
    <lineage>
        <taxon>Eukaryota</taxon>
        <taxon>Fungi</taxon>
        <taxon>Dikarya</taxon>
        <taxon>Basidiomycota</taxon>
        <taxon>Agaricomycotina</taxon>
        <taxon>Agaricomycetes</taxon>
        <taxon>Agaricomycetidae</taxon>
        <taxon>Boletales</taxon>
        <taxon>Sclerodermatineae</taxon>
        <taxon>Sclerodermataceae</taxon>
        <taxon>Scleroderma</taxon>
    </lineage>
</organism>
<evidence type="ECO:0000313" key="3">
    <source>
        <dbReference type="Proteomes" id="UP000053989"/>
    </source>
</evidence>
<dbReference type="GO" id="GO:0005525">
    <property type="term" value="F:GTP binding"/>
    <property type="evidence" value="ECO:0007669"/>
    <property type="project" value="InterPro"/>
</dbReference>
<protein>
    <recommendedName>
        <fullName evidence="1">G domain-containing protein</fullName>
    </recommendedName>
</protein>
<dbReference type="InterPro" id="IPR006073">
    <property type="entry name" value="GTP-bd"/>
</dbReference>
<keyword evidence="3" id="KW-1185">Reference proteome</keyword>
<dbReference type="InParanoid" id="A0A0C2YPV6"/>
<dbReference type="EMBL" id="KN822241">
    <property type="protein sequence ID" value="KIM51768.1"/>
    <property type="molecule type" value="Genomic_DNA"/>
</dbReference>
<reference evidence="2 3" key="1">
    <citation type="submission" date="2014-04" db="EMBL/GenBank/DDBJ databases">
        <authorList>
            <consortium name="DOE Joint Genome Institute"/>
            <person name="Kuo A."/>
            <person name="Kohler A."/>
            <person name="Nagy L.G."/>
            <person name="Floudas D."/>
            <person name="Copeland A."/>
            <person name="Barry K.W."/>
            <person name="Cichocki N."/>
            <person name="Veneault-Fourrey C."/>
            <person name="LaButti K."/>
            <person name="Lindquist E.A."/>
            <person name="Lipzen A."/>
            <person name="Lundell T."/>
            <person name="Morin E."/>
            <person name="Murat C."/>
            <person name="Sun H."/>
            <person name="Tunlid A."/>
            <person name="Henrissat B."/>
            <person name="Grigoriev I.V."/>
            <person name="Hibbett D.S."/>
            <person name="Martin F."/>
            <person name="Nordberg H.P."/>
            <person name="Cantor M.N."/>
            <person name="Hua S.X."/>
        </authorList>
    </citation>
    <scope>NUCLEOTIDE SEQUENCE [LARGE SCALE GENOMIC DNA]</scope>
    <source>
        <strain evidence="2 3">Foug A</strain>
    </source>
</reference>
<sequence length="590" mass="66641">MASGRLRISGIELTCGKEVESAELTIGSQKHALSRQLNNGVLCADFNPVLIEKASKEPFFLLVTYLRFWQPSHKVKFKLSEVLDTSQANEFHQVSGKLNIVLRLSPESPGARPLSPTIEGILQQCPRFRVLVIGKSGVGKTTLINHTFGIKNAFAEHDKRGLADITKELISEQNSRFILHDSRGFEQGDVDNLDVATKFIKERRNNEDIKEQLHAVWLCFQIPDTDAGQRMMEAGMEQFLQQKKDILGNVPTIFIFTKYDLLITAIELPWCQSGKDYTPADVELKAKQLLETRCIQPIRDLTEETNIPYIAVSMDDRDKREELIQLTYDKVSEFFGNQPGKATSAVPTLAAMAQRVAPDLKIEGSIKVGKQRYWQAIFAGTVFSERSMQVCLGVIHDDIIGLWNFRDEGKLLRSEELREFMMNLVNLLDRPMDCPPSPQRSETMSSMQKEGFPLVSFMMCALPFVAGLQLVQWAYNVFQKTPDVQRNFIAYIVDLTNVLDILFTLTAGRSEENLNIKAIKAAYKGYYGSTRRTHVHTQIRGYSPSILGSNDVISAIETLVRQRYNTDTELARKVGAVSANDLEGEETWYP</sequence>
<dbReference type="Gene3D" id="3.40.50.300">
    <property type="entry name" value="P-loop containing nucleotide triphosphate hydrolases"/>
    <property type="match status" value="1"/>
</dbReference>
<dbReference type="CDD" id="cd00882">
    <property type="entry name" value="Ras_like_GTPase"/>
    <property type="match status" value="1"/>
</dbReference>
<dbReference type="HOGENOM" id="CLU_023805_2_2_1"/>
<feature type="domain" description="G" evidence="1">
    <location>
        <begin position="129"/>
        <end position="228"/>
    </location>
</feature>
<dbReference type="InterPro" id="IPR027417">
    <property type="entry name" value="P-loop_NTPase"/>
</dbReference>
<dbReference type="Pfam" id="PF01926">
    <property type="entry name" value="MMR_HSR1"/>
    <property type="match status" value="1"/>
</dbReference>
<dbReference type="AlphaFoldDB" id="A0A0C2YPV6"/>
<dbReference type="STRING" id="1036808.A0A0C2YPV6"/>
<evidence type="ECO:0000313" key="2">
    <source>
        <dbReference type="EMBL" id="KIM51768.1"/>
    </source>
</evidence>
<dbReference type="SUPFAM" id="SSF52540">
    <property type="entry name" value="P-loop containing nucleoside triphosphate hydrolases"/>
    <property type="match status" value="1"/>
</dbReference>
<proteinExistence type="predicted"/>
<accession>A0A0C2YPV6</accession>